<dbReference type="PANTHER" id="PTHR46580">
    <property type="entry name" value="SENSOR KINASE-RELATED"/>
    <property type="match status" value="1"/>
</dbReference>
<sequence>MGERLRRIGDAKVTGQRTRMPDAGTSGAANFFHERTGGKRNRCKGRTRGSECGVNQAQRIKPRLGFPEKFRFVPIYLMHHLSSFRALCSLALVLICVASLAPSARAVTVTVGQTATLSVTADGTAPFSYQWYKNGTAMAGATAQNLVLGGVQLVSAGVYTVKVSNGAGSTVSAGASLVVQALAVAPLILTQPASRTVNAGSSATFSVVASGTPAPTYQWRKNGVAISGATTASYTIASTTTSHAGQYSVVVANSAGTVTSGNAVLTVNTAPVITTQPAGQTVIAGASVTLTVTATGSPAPTYQWRKNGTAITGATGNSYVFTGVTTAQAGTYSVVVTNSAGTVTSGNAVLAVNPPLPRHADFNGDGKSDILWQNILTGDHRLWLMAGTSLASTVTLGKMSTDWEIIGLSDFNGDGQNDILWQNLVTRESALWFMVGTTVAGGVSLGVAPSGMLIVGTGDFNADGMPDILWQNVGTGAYSIRFMNRTTPGASTVIGTGPSGWTVVGTGDFNGDRKPDILWQRISDGAARVWLMNGSAYASATDLGAMGAGWTLGGTGDFNGDGKTDILWQNTATGARKIALMSGLTKTGEVSLGTVAVEWIMVN</sequence>
<organism evidence="4">
    <name type="scientific">metagenome</name>
    <dbReference type="NCBI Taxonomy" id="256318"/>
    <lineage>
        <taxon>unclassified sequences</taxon>
        <taxon>metagenomes</taxon>
    </lineage>
</organism>
<dbReference type="Gene3D" id="2.60.40.10">
    <property type="entry name" value="Immunoglobulins"/>
    <property type="match status" value="3"/>
</dbReference>
<feature type="region of interest" description="Disordered" evidence="2">
    <location>
        <begin position="1"/>
        <end position="29"/>
    </location>
</feature>
<dbReference type="InterPro" id="IPR028994">
    <property type="entry name" value="Integrin_alpha_N"/>
</dbReference>
<accession>A0A380T7R4</accession>
<evidence type="ECO:0000256" key="1">
    <source>
        <dbReference type="ARBA" id="ARBA00022729"/>
    </source>
</evidence>
<evidence type="ECO:0000313" key="4">
    <source>
        <dbReference type="EMBL" id="SUS03568.1"/>
    </source>
</evidence>
<dbReference type="SMART" id="SM00408">
    <property type="entry name" value="IGc2"/>
    <property type="match status" value="3"/>
</dbReference>
<proteinExistence type="predicted"/>
<dbReference type="InterPro" id="IPR007110">
    <property type="entry name" value="Ig-like_dom"/>
</dbReference>
<dbReference type="InterPro" id="IPR013517">
    <property type="entry name" value="FG-GAP"/>
</dbReference>
<dbReference type="InterPro" id="IPR003599">
    <property type="entry name" value="Ig_sub"/>
</dbReference>
<dbReference type="PANTHER" id="PTHR46580:SF2">
    <property type="entry name" value="MAM DOMAIN-CONTAINING PROTEIN"/>
    <property type="match status" value="1"/>
</dbReference>
<dbReference type="EMBL" id="UIDG01000004">
    <property type="protein sequence ID" value="SUS03568.1"/>
    <property type="molecule type" value="Genomic_DNA"/>
</dbReference>
<keyword evidence="1" id="KW-0732">Signal</keyword>
<dbReference type="Pfam" id="PF13927">
    <property type="entry name" value="Ig_3"/>
    <property type="match status" value="2"/>
</dbReference>
<dbReference type="InterPro" id="IPR036179">
    <property type="entry name" value="Ig-like_dom_sf"/>
</dbReference>
<feature type="domain" description="Ig-like" evidence="3">
    <location>
        <begin position="102"/>
        <end position="178"/>
    </location>
</feature>
<dbReference type="Gene3D" id="2.40.128.340">
    <property type="match status" value="1"/>
</dbReference>
<feature type="domain" description="Ig-like" evidence="3">
    <location>
        <begin position="271"/>
        <end position="351"/>
    </location>
</feature>
<dbReference type="Gene3D" id="2.130.10.130">
    <property type="entry name" value="Integrin alpha, N-terminal"/>
    <property type="match status" value="1"/>
</dbReference>
<gene>
    <name evidence="4" type="ORF">DF3PB_1010003</name>
</gene>
<dbReference type="SMART" id="SM00409">
    <property type="entry name" value="IG"/>
    <property type="match status" value="3"/>
</dbReference>
<name>A0A380T7R4_9ZZZZ</name>
<feature type="domain" description="Ig-like" evidence="3">
    <location>
        <begin position="186"/>
        <end position="266"/>
    </location>
</feature>
<evidence type="ECO:0000256" key="2">
    <source>
        <dbReference type="SAM" id="MobiDB-lite"/>
    </source>
</evidence>
<dbReference type="Pfam" id="PF13517">
    <property type="entry name" value="FG-GAP_3"/>
    <property type="match status" value="2"/>
</dbReference>
<dbReference type="InterPro" id="IPR013783">
    <property type="entry name" value="Ig-like_fold"/>
</dbReference>
<dbReference type="InterPro" id="IPR003598">
    <property type="entry name" value="Ig_sub2"/>
</dbReference>
<reference evidence="4" key="1">
    <citation type="submission" date="2018-07" db="EMBL/GenBank/DDBJ databases">
        <authorList>
            <person name="Quirk P.G."/>
            <person name="Krulwich T.A."/>
        </authorList>
    </citation>
    <scope>NUCLEOTIDE SEQUENCE</scope>
</reference>
<dbReference type="Pfam" id="PF13895">
    <property type="entry name" value="Ig_2"/>
    <property type="match status" value="1"/>
</dbReference>
<dbReference type="SUPFAM" id="SSF48726">
    <property type="entry name" value="Immunoglobulin"/>
    <property type="match status" value="3"/>
</dbReference>
<evidence type="ECO:0000259" key="3">
    <source>
        <dbReference type="PROSITE" id="PS50835"/>
    </source>
</evidence>
<dbReference type="AlphaFoldDB" id="A0A380T7R4"/>
<dbReference type="SUPFAM" id="SSF69318">
    <property type="entry name" value="Integrin alpha N-terminal domain"/>
    <property type="match status" value="1"/>
</dbReference>
<dbReference type="PROSITE" id="PS50835">
    <property type="entry name" value="IG_LIKE"/>
    <property type="match status" value="3"/>
</dbReference>
<protein>
    <recommendedName>
        <fullName evidence="3">Ig-like domain-containing protein</fullName>
    </recommendedName>
</protein>
<feature type="compositionally biased region" description="Basic and acidic residues" evidence="2">
    <location>
        <begin position="1"/>
        <end position="10"/>
    </location>
</feature>